<evidence type="ECO:0000313" key="2">
    <source>
        <dbReference type="Proteomes" id="UP001060215"/>
    </source>
</evidence>
<proteinExistence type="predicted"/>
<evidence type="ECO:0000313" key="1">
    <source>
        <dbReference type="EMBL" id="KAI7999835.1"/>
    </source>
</evidence>
<gene>
    <name evidence="1" type="ORF">LOK49_LG09G00321</name>
</gene>
<reference evidence="1 2" key="1">
    <citation type="journal article" date="2022" name="Plant J.">
        <title>Chromosome-level genome of Camellia lanceoleosa provides a valuable resource for understanding genome evolution and self-incompatibility.</title>
        <authorList>
            <person name="Gong W."/>
            <person name="Xiao S."/>
            <person name="Wang L."/>
            <person name="Liao Z."/>
            <person name="Chang Y."/>
            <person name="Mo W."/>
            <person name="Hu G."/>
            <person name="Li W."/>
            <person name="Zhao G."/>
            <person name="Zhu H."/>
            <person name="Hu X."/>
            <person name="Ji K."/>
            <person name="Xiang X."/>
            <person name="Song Q."/>
            <person name="Yuan D."/>
            <person name="Jin S."/>
            <person name="Zhang L."/>
        </authorList>
    </citation>
    <scope>NUCLEOTIDE SEQUENCE [LARGE SCALE GENOMIC DNA]</scope>
    <source>
        <strain evidence="1">SQ_2022a</strain>
    </source>
</reference>
<organism evidence="1 2">
    <name type="scientific">Camellia lanceoleosa</name>
    <dbReference type="NCBI Taxonomy" id="1840588"/>
    <lineage>
        <taxon>Eukaryota</taxon>
        <taxon>Viridiplantae</taxon>
        <taxon>Streptophyta</taxon>
        <taxon>Embryophyta</taxon>
        <taxon>Tracheophyta</taxon>
        <taxon>Spermatophyta</taxon>
        <taxon>Magnoliopsida</taxon>
        <taxon>eudicotyledons</taxon>
        <taxon>Gunneridae</taxon>
        <taxon>Pentapetalae</taxon>
        <taxon>asterids</taxon>
        <taxon>Ericales</taxon>
        <taxon>Theaceae</taxon>
        <taxon>Camellia</taxon>
    </lineage>
</organism>
<accession>A0ACC0GI35</accession>
<name>A0ACC0GI35_9ERIC</name>
<comment type="caution">
    <text evidence="1">The sequence shown here is derived from an EMBL/GenBank/DDBJ whole genome shotgun (WGS) entry which is preliminary data.</text>
</comment>
<sequence>MAALFATVLVSQAVEEEEDSIGTPSVQVSMATSILVIVLSMGIFSMAVSAALQVSRALYNYVTRTVNRTVLLEEETNTIKILSYNVLFKNHMLNKRMEALGEIILCHLPDVICFQEVSLEIYFIFEQSEWWNKYSCSVLHETVKSEPFFCIQLSKLPVNSISFIPFTNFGPRKKISMVEIVVCRGKPLVVATSHLKSPIPGDAQMFSKKRTAQAKAALNLLKNYPNVIFGGDMNWDEELDGKFPLLDGWVDAWIELRPRESGWTYDTKSNPMSGSHINNPLQKRLDRFICNLQDFELKKIDLIGTEAIPELPRVLPSDHYGLLLEVQSKY</sequence>
<keyword evidence="2" id="KW-1185">Reference proteome</keyword>
<dbReference type="Proteomes" id="UP001060215">
    <property type="component" value="Chromosome 8"/>
</dbReference>
<dbReference type="EMBL" id="CM045765">
    <property type="protein sequence ID" value="KAI7999835.1"/>
    <property type="molecule type" value="Genomic_DNA"/>
</dbReference>
<protein>
    <submittedName>
        <fullName evidence="1">Tyrosyl-DNA phosphodiesterase 2</fullName>
    </submittedName>
</protein>